<dbReference type="PANTHER" id="PTHR42804">
    <property type="entry name" value="ALDEHYDE DEHYDROGENASE"/>
    <property type="match status" value="1"/>
</dbReference>
<dbReference type="GO" id="GO:0016620">
    <property type="term" value="F:oxidoreductase activity, acting on the aldehyde or oxo group of donors, NAD or NADP as acceptor"/>
    <property type="evidence" value="ECO:0007669"/>
    <property type="project" value="InterPro"/>
</dbReference>
<gene>
    <name evidence="6" type="ORF">GR212_31620</name>
</gene>
<dbReference type="EMBL" id="WUEY01000025">
    <property type="protein sequence ID" value="NEI74109.1"/>
    <property type="molecule type" value="Genomic_DNA"/>
</dbReference>
<accession>A0A6L9UFJ6</accession>
<dbReference type="Pfam" id="PF00171">
    <property type="entry name" value="Aldedh"/>
    <property type="match status" value="1"/>
</dbReference>
<comment type="similarity">
    <text evidence="1 4">Belongs to the aldehyde dehydrogenase family.</text>
</comment>
<dbReference type="PANTHER" id="PTHR42804:SF1">
    <property type="entry name" value="ALDEHYDE DEHYDROGENASE-RELATED"/>
    <property type="match status" value="1"/>
</dbReference>
<evidence type="ECO:0000256" key="2">
    <source>
        <dbReference type="ARBA" id="ARBA00023002"/>
    </source>
</evidence>
<dbReference type="FunFam" id="3.40.605.10:FF:000007">
    <property type="entry name" value="NAD/NADP-dependent betaine aldehyde dehydrogenase"/>
    <property type="match status" value="1"/>
</dbReference>
<dbReference type="InterPro" id="IPR016163">
    <property type="entry name" value="Ald_DH_C"/>
</dbReference>
<dbReference type="InterPro" id="IPR015590">
    <property type="entry name" value="Aldehyde_DH_dom"/>
</dbReference>
<dbReference type="Gene3D" id="3.40.605.10">
    <property type="entry name" value="Aldehyde Dehydrogenase, Chain A, domain 1"/>
    <property type="match status" value="1"/>
</dbReference>
<evidence type="ECO:0000313" key="6">
    <source>
        <dbReference type="EMBL" id="NEI74109.1"/>
    </source>
</evidence>
<feature type="domain" description="Aldehyde dehydrogenase" evidence="5">
    <location>
        <begin position="22"/>
        <end position="481"/>
    </location>
</feature>
<evidence type="ECO:0000313" key="7">
    <source>
        <dbReference type="Proteomes" id="UP000483035"/>
    </source>
</evidence>
<dbReference type="AlphaFoldDB" id="A0A6L9UFJ6"/>
<organism evidence="6 7">
    <name type="scientific">Rhizobium lusitanum</name>
    <dbReference type="NCBI Taxonomy" id="293958"/>
    <lineage>
        <taxon>Bacteria</taxon>
        <taxon>Pseudomonadati</taxon>
        <taxon>Pseudomonadota</taxon>
        <taxon>Alphaproteobacteria</taxon>
        <taxon>Hyphomicrobiales</taxon>
        <taxon>Rhizobiaceae</taxon>
        <taxon>Rhizobium/Agrobacterium group</taxon>
        <taxon>Rhizobium</taxon>
    </lineage>
</organism>
<proteinExistence type="inferred from homology"/>
<evidence type="ECO:0000256" key="3">
    <source>
        <dbReference type="PROSITE-ProRule" id="PRU10007"/>
    </source>
</evidence>
<dbReference type="InterPro" id="IPR016161">
    <property type="entry name" value="Ald_DH/histidinol_DH"/>
</dbReference>
<reference evidence="6 7" key="1">
    <citation type="submission" date="2019-12" db="EMBL/GenBank/DDBJ databases">
        <title>Rhizobium genotypes associated with high levels of biological nitrogen fixation by grain legumes in a temperate-maritime cropping system.</title>
        <authorList>
            <person name="Maluk M."/>
            <person name="Francesc Ferrando Molina F."/>
            <person name="Lopez Del Egido L."/>
            <person name="Lafos M."/>
            <person name="Langarica-Fuentes A."/>
            <person name="Gebre Yohannes G."/>
            <person name="Young M.W."/>
            <person name="Martin P."/>
            <person name="Gantlett R."/>
            <person name="Kenicer G."/>
            <person name="Hawes C."/>
            <person name="Begg G.S."/>
            <person name="Quilliam R.S."/>
            <person name="Squire G.R."/>
            <person name="Poole P.S."/>
            <person name="Young P.W."/>
            <person name="Iannetta P.M."/>
            <person name="James E.K."/>
        </authorList>
    </citation>
    <scope>NUCLEOTIDE SEQUENCE [LARGE SCALE GENOMIC DNA]</scope>
    <source>
        <strain evidence="6 7">JHI1118</strain>
    </source>
</reference>
<evidence type="ECO:0000256" key="1">
    <source>
        <dbReference type="ARBA" id="ARBA00009986"/>
    </source>
</evidence>
<dbReference type="SUPFAM" id="SSF53720">
    <property type="entry name" value="ALDH-like"/>
    <property type="match status" value="1"/>
</dbReference>
<comment type="caution">
    <text evidence="6">The sequence shown here is derived from an EMBL/GenBank/DDBJ whole genome shotgun (WGS) entry which is preliminary data.</text>
</comment>
<feature type="active site" evidence="3">
    <location>
        <position position="258"/>
    </location>
</feature>
<evidence type="ECO:0000259" key="5">
    <source>
        <dbReference type="Pfam" id="PF00171"/>
    </source>
</evidence>
<dbReference type="InterPro" id="IPR016162">
    <property type="entry name" value="Ald_DH_N"/>
</dbReference>
<dbReference type="InterPro" id="IPR029510">
    <property type="entry name" value="Ald_DH_CS_GLU"/>
</dbReference>
<dbReference type="Gene3D" id="3.40.309.10">
    <property type="entry name" value="Aldehyde Dehydrogenase, Chain A, domain 2"/>
    <property type="match status" value="1"/>
</dbReference>
<dbReference type="RefSeq" id="WP_163993051.1">
    <property type="nucleotide sequence ID" value="NZ_WUEY01000025.1"/>
</dbReference>
<evidence type="ECO:0000256" key="4">
    <source>
        <dbReference type="RuleBase" id="RU003345"/>
    </source>
</evidence>
<dbReference type="PROSITE" id="PS00687">
    <property type="entry name" value="ALDEHYDE_DEHYDR_GLU"/>
    <property type="match status" value="1"/>
</dbReference>
<name>A0A6L9UFJ6_9HYPH</name>
<dbReference type="Proteomes" id="UP000483035">
    <property type="component" value="Unassembled WGS sequence"/>
</dbReference>
<protein>
    <submittedName>
        <fullName evidence="6">Aldehyde dehydrogenase family protein</fullName>
    </submittedName>
</protein>
<sequence length="488" mass="52421">MNGWMSTIPSHFFDSFYIDGCWIRGSSPTRKEIISPSTEEVVASVPLAAAGEMELAIAAAKRAFQSGPWPKLLPRERSALMHRLADKLAENRELAAHLWTAQVGAPISMTNRLAPLTTVRLRYFADLAASFEFETERPTQLGFAKVIEEPIGVSALITPWNAALPILMTKLGAALAAGCTCIIKASPESPLDAMLVAQCVHDVGFPPGVVNVVLADADVSAWLVSSRDVAKVSFTGSVVTGSAIASVVAGRMGRLTLELGGKAAAILLKDVDIERAMPTLQQFCMPFSGQFCFSQSRLLLPSSREDELVDVIARRIGAFNVGDPWDSTTQIGPVLNRRQFERVLTYINDGVKNGAQIVMGGRERSVSGRGHYIEPTIMRKVNRDTPLAREEVFGPVVTIHTYETVDEAISIANDTDYGLSGTVFGEPGEALAVARQVRAGQVGVNGMELTPAVPFGGYKMSGFGREGGPEGVRAFLETKAILFPDGAK</sequence>
<keyword evidence="2 4" id="KW-0560">Oxidoreductase</keyword>